<keyword evidence="1" id="KW-0040">ANK repeat</keyword>
<accession>A2DWF9</accession>
<evidence type="ECO:0000256" key="1">
    <source>
        <dbReference type="PROSITE-ProRule" id="PRU00023"/>
    </source>
</evidence>
<organism evidence="2 3">
    <name type="scientific">Trichomonas vaginalis (strain ATCC PRA-98 / G3)</name>
    <dbReference type="NCBI Taxonomy" id="412133"/>
    <lineage>
        <taxon>Eukaryota</taxon>
        <taxon>Metamonada</taxon>
        <taxon>Parabasalia</taxon>
        <taxon>Trichomonadida</taxon>
        <taxon>Trichomonadidae</taxon>
        <taxon>Trichomonas</taxon>
    </lineage>
</organism>
<proteinExistence type="predicted"/>
<evidence type="ECO:0000313" key="3">
    <source>
        <dbReference type="Proteomes" id="UP000001542"/>
    </source>
</evidence>
<evidence type="ECO:0000313" key="2">
    <source>
        <dbReference type="EMBL" id="EAY15299.1"/>
    </source>
</evidence>
<dbReference type="STRING" id="5722.A2DWF9"/>
<dbReference type="PANTHER" id="PTHR24182">
    <property type="entry name" value="ANKYRIN REPEAT AND SOCS BOX CONTAINING 4"/>
    <property type="match status" value="1"/>
</dbReference>
<dbReference type="SMART" id="SM00248">
    <property type="entry name" value="ANK"/>
    <property type="match status" value="3"/>
</dbReference>
<dbReference type="AlphaFoldDB" id="A2DWF9"/>
<dbReference type="InterPro" id="IPR002110">
    <property type="entry name" value="Ankyrin_rpt"/>
</dbReference>
<name>A2DWF9_TRIV3</name>
<dbReference type="Proteomes" id="UP000001542">
    <property type="component" value="Unassembled WGS sequence"/>
</dbReference>
<gene>
    <name evidence="2" type="ORF">TVAG_394430</name>
</gene>
<dbReference type="EMBL" id="DS113258">
    <property type="protein sequence ID" value="EAY15299.1"/>
    <property type="molecule type" value="Genomic_DNA"/>
</dbReference>
<dbReference type="InParanoid" id="A2DWF9"/>
<reference evidence="2" key="1">
    <citation type="submission" date="2006-10" db="EMBL/GenBank/DDBJ databases">
        <authorList>
            <person name="Amadeo P."/>
            <person name="Zhao Q."/>
            <person name="Wortman J."/>
            <person name="Fraser-Liggett C."/>
            <person name="Carlton J."/>
        </authorList>
    </citation>
    <scope>NUCLEOTIDE SEQUENCE</scope>
    <source>
        <strain evidence="2">G3</strain>
    </source>
</reference>
<dbReference type="KEGG" id="tva:4773322"/>
<dbReference type="SUPFAM" id="SSF48403">
    <property type="entry name" value="Ankyrin repeat"/>
    <property type="match status" value="1"/>
</dbReference>
<feature type="repeat" description="ANK" evidence="1">
    <location>
        <begin position="63"/>
        <end position="95"/>
    </location>
</feature>
<dbReference type="VEuPathDB" id="TrichDB:TVAG_394430"/>
<feature type="repeat" description="ANK" evidence="1">
    <location>
        <begin position="96"/>
        <end position="128"/>
    </location>
</feature>
<dbReference type="VEuPathDB" id="TrichDB:TVAGG3_0428620"/>
<dbReference type="RefSeq" id="XP_001327522.1">
    <property type="nucleotide sequence ID" value="XM_001327487.1"/>
</dbReference>
<sequence length="197" mass="22576">MNEYDLSIELSDCIRYNNIQAALIYLDQYKDINEVFYHLSKYSIPSLYEYFISHGADINYKHHGNTSLHTAVLDNRIHSVELLISYGADINAIDNDKHTPLHVALAYRCTEIEEFLFSHGAEIDVIDIIKILNSSYPIHFENSSVNADFAIQRAIEEDRIGINNYLISKGIQINIKDENNNISPHDGINQNSVEMDK</sequence>
<dbReference type="PROSITE" id="PS50297">
    <property type="entry name" value="ANK_REP_REGION"/>
    <property type="match status" value="2"/>
</dbReference>
<dbReference type="OrthoDB" id="4429489at2759"/>
<protein>
    <submittedName>
        <fullName evidence="2">Ankyrin repeat protein, putative</fullName>
    </submittedName>
</protein>
<reference evidence="2" key="2">
    <citation type="journal article" date="2007" name="Science">
        <title>Draft genome sequence of the sexually transmitted pathogen Trichomonas vaginalis.</title>
        <authorList>
            <person name="Carlton J.M."/>
            <person name="Hirt R.P."/>
            <person name="Silva J.C."/>
            <person name="Delcher A.L."/>
            <person name="Schatz M."/>
            <person name="Zhao Q."/>
            <person name="Wortman J.R."/>
            <person name="Bidwell S.L."/>
            <person name="Alsmark U.C.M."/>
            <person name="Besteiro S."/>
            <person name="Sicheritz-Ponten T."/>
            <person name="Noel C.J."/>
            <person name="Dacks J.B."/>
            <person name="Foster P.G."/>
            <person name="Simillion C."/>
            <person name="Van de Peer Y."/>
            <person name="Miranda-Saavedra D."/>
            <person name="Barton G.J."/>
            <person name="Westrop G.D."/>
            <person name="Mueller S."/>
            <person name="Dessi D."/>
            <person name="Fiori P.L."/>
            <person name="Ren Q."/>
            <person name="Paulsen I."/>
            <person name="Zhang H."/>
            <person name="Bastida-Corcuera F.D."/>
            <person name="Simoes-Barbosa A."/>
            <person name="Brown M.T."/>
            <person name="Hayes R.D."/>
            <person name="Mukherjee M."/>
            <person name="Okumura C.Y."/>
            <person name="Schneider R."/>
            <person name="Smith A.J."/>
            <person name="Vanacova S."/>
            <person name="Villalvazo M."/>
            <person name="Haas B.J."/>
            <person name="Pertea M."/>
            <person name="Feldblyum T.V."/>
            <person name="Utterback T.R."/>
            <person name="Shu C.L."/>
            <person name="Osoegawa K."/>
            <person name="de Jong P.J."/>
            <person name="Hrdy I."/>
            <person name="Horvathova L."/>
            <person name="Zubacova Z."/>
            <person name="Dolezal P."/>
            <person name="Malik S.B."/>
            <person name="Logsdon J.M. Jr."/>
            <person name="Henze K."/>
            <person name="Gupta A."/>
            <person name="Wang C.C."/>
            <person name="Dunne R.L."/>
            <person name="Upcroft J.A."/>
            <person name="Upcroft P."/>
            <person name="White O."/>
            <person name="Salzberg S.L."/>
            <person name="Tang P."/>
            <person name="Chiu C.-H."/>
            <person name="Lee Y.-S."/>
            <person name="Embley T.M."/>
            <person name="Coombs G.H."/>
            <person name="Mottram J.C."/>
            <person name="Tachezy J."/>
            <person name="Fraser-Liggett C.M."/>
            <person name="Johnson P.J."/>
        </authorList>
    </citation>
    <scope>NUCLEOTIDE SEQUENCE [LARGE SCALE GENOMIC DNA]</scope>
    <source>
        <strain evidence="2">G3</strain>
    </source>
</reference>
<keyword evidence="3" id="KW-1185">Reference proteome</keyword>
<dbReference type="Pfam" id="PF12796">
    <property type="entry name" value="Ank_2"/>
    <property type="match status" value="1"/>
</dbReference>
<dbReference type="Gene3D" id="1.25.40.20">
    <property type="entry name" value="Ankyrin repeat-containing domain"/>
    <property type="match status" value="1"/>
</dbReference>
<dbReference type="PROSITE" id="PS50088">
    <property type="entry name" value="ANK_REPEAT"/>
    <property type="match status" value="2"/>
</dbReference>
<dbReference type="eggNOG" id="KOG4412">
    <property type="taxonomic scope" value="Eukaryota"/>
</dbReference>
<dbReference type="SMR" id="A2DWF9"/>
<dbReference type="InterPro" id="IPR036770">
    <property type="entry name" value="Ankyrin_rpt-contain_sf"/>
</dbReference>
<dbReference type="PANTHER" id="PTHR24182:SF13">
    <property type="entry name" value="LD18443P"/>
    <property type="match status" value="1"/>
</dbReference>